<dbReference type="Proteomes" id="UP000075787">
    <property type="component" value="Unassembled WGS sequence"/>
</dbReference>
<gene>
    <name evidence="7" type="ORF">AUP44_09625</name>
</gene>
<dbReference type="GeneID" id="97239513"/>
<dbReference type="InterPro" id="IPR052156">
    <property type="entry name" value="BCAA_Transport_ATP-bd_LivF"/>
</dbReference>
<protein>
    <submittedName>
        <fullName evidence="7">ABC transporter ATP-binding protein</fullName>
    </submittedName>
</protein>
<comment type="caution">
    <text evidence="7">The sequence shown here is derived from an EMBL/GenBank/DDBJ whole genome shotgun (WGS) entry which is preliminary data.</text>
</comment>
<dbReference type="SMART" id="SM00382">
    <property type="entry name" value="AAA"/>
    <property type="match status" value="1"/>
</dbReference>
<dbReference type="InterPro" id="IPR003439">
    <property type="entry name" value="ABC_transporter-like_ATP-bd"/>
</dbReference>
<keyword evidence="3" id="KW-0547">Nucleotide-binding</keyword>
<keyword evidence="2" id="KW-0813">Transport</keyword>
<evidence type="ECO:0000259" key="6">
    <source>
        <dbReference type="PROSITE" id="PS50893"/>
    </source>
</evidence>
<dbReference type="InterPro" id="IPR027417">
    <property type="entry name" value="P-loop_NTPase"/>
</dbReference>
<sequence>MADPLLRIEALHSGYGDAAVLHGIDLAIAEGSAVALLGRNGAGKSTLLKTILNAGPQVTGGRITLDGRDVGPLGPDARARAGLMLVPEDRRIFPHITVAENIALGAHAARAGVKPMTMDEIWALFPALVPFAARAGYALSGGQQQMVAVARGVIARPRLLLLDEPVEGLAPVIVDQMAAEIRRLHRDHGLTVLVTEQNLAFARAVTDQVHLIDSGQLVYSGSWAEFDGDPSLKTRYLAV</sequence>
<dbReference type="GO" id="GO:0015807">
    <property type="term" value="P:L-amino acid transport"/>
    <property type="evidence" value="ECO:0007669"/>
    <property type="project" value="TreeGrafter"/>
</dbReference>
<dbReference type="InterPro" id="IPR003593">
    <property type="entry name" value="AAA+_ATPase"/>
</dbReference>
<dbReference type="RefSeq" id="WP_062766596.1">
    <property type="nucleotide sequence ID" value="NZ_CP121043.1"/>
</dbReference>
<dbReference type="GO" id="GO:0005524">
    <property type="term" value="F:ATP binding"/>
    <property type="evidence" value="ECO:0007669"/>
    <property type="project" value="UniProtKB-KW"/>
</dbReference>
<dbReference type="OrthoDB" id="9775250at2"/>
<dbReference type="AlphaFoldDB" id="A0A162KHW9"/>
<evidence type="ECO:0000256" key="5">
    <source>
        <dbReference type="ARBA" id="ARBA00022970"/>
    </source>
</evidence>
<proteinExistence type="inferred from homology"/>
<dbReference type="InterPro" id="IPR017871">
    <property type="entry name" value="ABC_transporter-like_CS"/>
</dbReference>
<dbReference type="PROSITE" id="PS50893">
    <property type="entry name" value="ABC_TRANSPORTER_2"/>
    <property type="match status" value="1"/>
</dbReference>
<dbReference type="PANTHER" id="PTHR43820:SF2">
    <property type="entry name" value="ABC TRANSPORTER ATP-BINDING PROTEIN"/>
    <property type="match status" value="1"/>
</dbReference>
<dbReference type="SUPFAM" id="SSF52540">
    <property type="entry name" value="P-loop containing nucleoside triphosphate hydrolases"/>
    <property type="match status" value="1"/>
</dbReference>
<keyword evidence="5" id="KW-0029">Amino-acid transport</keyword>
<dbReference type="PROSITE" id="PS00211">
    <property type="entry name" value="ABC_TRANSPORTER_1"/>
    <property type="match status" value="1"/>
</dbReference>
<accession>A0A162KHW9</accession>
<dbReference type="GO" id="GO:0015658">
    <property type="term" value="F:branched-chain amino acid transmembrane transporter activity"/>
    <property type="evidence" value="ECO:0007669"/>
    <property type="project" value="TreeGrafter"/>
</dbReference>
<dbReference type="Pfam" id="PF00005">
    <property type="entry name" value="ABC_tran"/>
    <property type="match status" value="1"/>
</dbReference>
<feature type="domain" description="ABC transporter" evidence="6">
    <location>
        <begin position="6"/>
        <end position="239"/>
    </location>
</feature>
<dbReference type="EMBL" id="LPZR01000176">
    <property type="protein sequence ID" value="KYO51315.1"/>
    <property type="molecule type" value="Genomic_DNA"/>
</dbReference>
<keyword evidence="4 7" id="KW-0067">ATP-binding</keyword>
<dbReference type="Gene3D" id="3.40.50.300">
    <property type="entry name" value="P-loop containing nucleotide triphosphate hydrolases"/>
    <property type="match status" value="1"/>
</dbReference>
<evidence type="ECO:0000313" key="8">
    <source>
        <dbReference type="Proteomes" id="UP000075787"/>
    </source>
</evidence>
<evidence type="ECO:0000256" key="2">
    <source>
        <dbReference type="ARBA" id="ARBA00022448"/>
    </source>
</evidence>
<evidence type="ECO:0000256" key="3">
    <source>
        <dbReference type="ARBA" id="ARBA00022741"/>
    </source>
</evidence>
<dbReference type="CDD" id="cd03224">
    <property type="entry name" value="ABC_TM1139_LivF_branched"/>
    <property type="match status" value="1"/>
</dbReference>
<dbReference type="PANTHER" id="PTHR43820">
    <property type="entry name" value="HIGH-AFFINITY BRANCHED-CHAIN AMINO ACID TRANSPORT ATP-BINDING PROTEIN LIVF"/>
    <property type="match status" value="1"/>
</dbReference>
<evidence type="ECO:0000256" key="1">
    <source>
        <dbReference type="ARBA" id="ARBA00005417"/>
    </source>
</evidence>
<name>A0A162KHW9_9PROT</name>
<evidence type="ECO:0000313" key="7">
    <source>
        <dbReference type="EMBL" id="KYO51315.1"/>
    </source>
</evidence>
<organism evidence="7 8">
    <name type="scientific">Tistrella mobilis</name>
    <dbReference type="NCBI Taxonomy" id="171437"/>
    <lineage>
        <taxon>Bacteria</taxon>
        <taxon>Pseudomonadati</taxon>
        <taxon>Pseudomonadota</taxon>
        <taxon>Alphaproteobacteria</taxon>
        <taxon>Geminicoccales</taxon>
        <taxon>Geminicoccaceae</taxon>
        <taxon>Tistrella</taxon>
    </lineage>
</organism>
<reference evidence="7 8" key="1">
    <citation type="submission" date="2015-12" db="EMBL/GenBank/DDBJ databases">
        <title>Genome sequence of Tistrella mobilis MCCC 1A02139.</title>
        <authorList>
            <person name="Lu L."/>
            <person name="Lai Q."/>
            <person name="Shao Z."/>
            <person name="Qian P."/>
        </authorList>
    </citation>
    <scope>NUCLEOTIDE SEQUENCE [LARGE SCALE GENOMIC DNA]</scope>
    <source>
        <strain evidence="7 8">MCCC 1A02139</strain>
    </source>
</reference>
<comment type="similarity">
    <text evidence="1">Belongs to the ABC transporter superfamily.</text>
</comment>
<dbReference type="GO" id="GO:0016887">
    <property type="term" value="F:ATP hydrolysis activity"/>
    <property type="evidence" value="ECO:0007669"/>
    <property type="project" value="InterPro"/>
</dbReference>
<evidence type="ECO:0000256" key="4">
    <source>
        <dbReference type="ARBA" id="ARBA00022840"/>
    </source>
</evidence>